<evidence type="ECO:0000313" key="9">
    <source>
        <dbReference type="EMBL" id="KAK8723953.1"/>
    </source>
</evidence>
<dbReference type="InterPro" id="IPR027363">
    <property type="entry name" value="M1Pi_N"/>
</dbReference>
<dbReference type="FunFam" id="1.20.120.420:FF:000003">
    <property type="entry name" value="Methylthioribose-1-phosphate isomerase"/>
    <property type="match status" value="1"/>
</dbReference>
<dbReference type="EMBL" id="JARKIK010000088">
    <property type="protein sequence ID" value="KAK8723953.1"/>
    <property type="molecule type" value="Genomic_DNA"/>
</dbReference>
<dbReference type="InterPro" id="IPR005251">
    <property type="entry name" value="IF-M1Pi"/>
</dbReference>
<dbReference type="InterPro" id="IPR000649">
    <property type="entry name" value="IF-2B-related"/>
</dbReference>
<sequence length="385" mass="41921">VGESSVAGAVLQEQCCSSLHGLHLPLPLSQLGKMTLQAIKWQDNQLYVLDQLLLPLESQYINVRDVKDGWQVISKMQVRGAPAIAIVGCLSLAVELINTSFEDKDELLDTINKKLDYLVTARPTAVNLQKAAEELKAISKKLYEDNLSVEDMVKLVSSWCQKMLDDDINTNKKIGWFGAESILKSAGGRNVQLLTHCNTGSLATAGYGTALGVIRSIHEQGRLAQAYCTETRPYNQGARLTAYELVFEKMPATLICDSMAAALMNCRKIDAVLVGADRVIRNGDTANKIGTYQLAVTAKCHKVPFYVCAPTTSIDLNLGEGKDIPIEERPCEEMTDIAGIRIASPGISCWNPAFDVTPAELITGGIVTELGVFKPSELHTILQAQ</sequence>
<evidence type="ECO:0000313" key="10">
    <source>
        <dbReference type="Proteomes" id="UP001445076"/>
    </source>
</evidence>
<evidence type="ECO:0000256" key="3">
    <source>
        <dbReference type="ARBA" id="ARBA00007251"/>
    </source>
</evidence>
<evidence type="ECO:0000256" key="7">
    <source>
        <dbReference type="ARBA" id="ARBA00023235"/>
    </source>
</evidence>
<dbReference type="PANTHER" id="PTHR43475:SF1">
    <property type="entry name" value="METHYLTHIORIBOSE-1-PHOSPHATE ISOMERASE"/>
    <property type="match status" value="1"/>
</dbReference>
<evidence type="ECO:0008006" key="11">
    <source>
        <dbReference type="Google" id="ProtNLM"/>
    </source>
</evidence>
<reference evidence="9 10" key="1">
    <citation type="journal article" date="2024" name="BMC Genomics">
        <title>Genome assembly of redclaw crayfish (Cherax quadricarinatus) provides insights into its immune adaptation and hypoxia tolerance.</title>
        <authorList>
            <person name="Liu Z."/>
            <person name="Zheng J."/>
            <person name="Li H."/>
            <person name="Fang K."/>
            <person name="Wang S."/>
            <person name="He J."/>
            <person name="Zhou D."/>
            <person name="Weng S."/>
            <person name="Chi M."/>
            <person name="Gu Z."/>
            <person name="He J."/>
            <person name="Li F."/>
            <person name="Wang M."/>
        </authorList>
    </citation>
    <scope>NUCLEOTIDE SEQUENCE [LARGE SCALE GENOMIC DNA]</scope>
    <source>
        <strain evidence="9">ZL_2023a</strain>
    </source>
</reference>
<comment type="caution">
    <text evidence="9">The sequence shown here is derived from an EMBL/GenBank/DDBJ whole genome shotgun (WGS) entry which is preliminary data.</text>
</comment>
<evidence type="ECO:0000256" key="2">
    <source>
        <dbReference type="ARBA" id="ARBA00004496"/>
    </source>
</evidence>
<dbReference type="SUPFAM" id="SSF100950">
    <property type="entry name" value="NagB/RpiA/CoA transferase-like"/>
    <property type="match status" value="1"/>
</dbReference>
<evidence type="ECO:0000256" key="5">
    <source>
        <dbReference type="ARBA" id="ARBA00022605"/>
    </source>
</evidence>
<dbReference type="GO" id="GO:0019509">
    <property type="term" value="P:L-methionine salvage from methylthioadenosine"/>
    <property type="evidence" value="ECO:0007669"/>
    <property type="project" value="TreeGrafter"/>
</dbReference>
<dbReference type="HAMAP" id="MF_01678">
    <property type="entry name" value="Salvage_MtnA"/>
    <property type="match status" value="1"/>
</dbReference>
<comment type="subcellular location">
    <subcellularLocation>
        <location evidence="2">Cytoplasm</location>
    </subcellularLocation>
    <subcellularLocation>
        <location evidence="1">Nucleus</location>
    </subcellularLocation>
</comment>
<dbReference type="GO" id="GO:0005737">
    <property type="term" value="C:cytoplasm"/>
    <property type="evidence" value="ECO:0007669"/>
    <property type="project" value="UniProtKB-SubCell"/>
</dbReference>
<dbReference type="GO" id="GO:0005634">
    <property type="term" value="C:nucleus"/>
    <property type="evidence" value="ECO:0007669"/>
    <property type="project" value="UniProtKB-SubCell"/>
</dbReference>
<comment type="similarity">
    <text evidence="3">Belongs to the eIF-2B alpha/beta/delta subunits family.</text>
</comment>
<dbReference type="FunFam" id="3.40.50.10470:FF:000003">
    <property type="entry name" value="Methylthioribose-1-phosphate isomerase"/>
    <property type="match status" value="1"/>
</dbReference>
<name>A0AAW0W3A9_CHEQU</name>
<dbReference type="InterPro" id="IPR042529">
    <property type="entry name" value="IF_2B-like_C"/>
</dbReference>
<protein>
    <recommendedName>
        <fullName evidence="11">Methylthioribose-1-phosphate isomerase</fullName>
    </recommendedName>
</protein>
<dbReference type="PANTHER" id="PTHR43475">
    <property type="entry name" value="METHYLTHIORIBOSE-1-PHOSPHATE ISOMERASE"/>
    <property type="match status" value="1"/>
</dbReference>
<dbReference type="Proteomes" id="UP001445076">
    <property type="component" value="Unassembled WGS sequence"/>
</dbReference>
<keyword evidence="4" id="KW-0963">Cytoplasm</keyword>
<dbReference type="InterPro" id="IPR037171">
    <property type="entry name" value="NagB/RpiA_transferase-like"/>
</dbReference>
<dbReference type="NCBIfam" id="TIGR00512">
    <property type="entry name" value="salvage_mtnA"/>
    <property type="match status" value="1"/>
</dbReference>
<dbReference type="InterPro" id="IPR011559">
    <property type="entry name" value="Initiation_fac_2B_a/b/d"/>
</dbReference>
<keyword evidence="5" id="KW-0028">Amino-acid biosynthesis</keyword>
<dbReference type="Gene3D" id="1.20.120.420">
    <property type="entry name" value="translation initiation factor eif-2b, domain 1"/>
    <property type="match status" value="1"/>
</dbReference>
<keyword evidence="7" id="KW-0413">Isomerase</keyword>
<evidence type="ECO:0000256" key="6">
    <source>
        <dbReference type="ARBA" id="ARBA00023167"/>
    </source>
</evidence>
<evidence type="ECO:0000256" key="4">
    <source>
        <dbReference type="ARBA" id="ARBA00022490"/>
    </source>
</evidence>
<dbReference type="NCBIfam" id="NF004326">
    <property type="entry name" value="PRK05720.1"/>
    <property type="match status" value="1"/>
</dbReference>
<organism evidence="9 10">
    <name type="scientific">Cherax quadricarinatus</name>
    <name type="common">Australian red claw crayfish</name>
    <dbReference type="NCBI Taxonomy" id="27406"/>
    <lineage>
        <taxon>Eukaryota</taxon>
        <taxon>Metazoa</taxon>
        <taxon>Ecdysozoa</taxon>
        <taxon>Arthropoda</taxon>
        <taxon>Crustacea</taxon>
        <taxon>Multicrustacea</taxon>
        <taxon>Malacostraca</taxon>
        <taxon>Eumalacostraca</taxon>
        <taxon>Eucarida</taxon>
        <taxon>Decapoda</taxon>
        <taxon>Pleocyemata</taxon>
        <taxon>Astacidea</taxon>
        <taxon>Parastacoidea</taxon>
        <taxon>Parastacidae</taxon>
        <taxon>Cherax</taxon>
    </lineage>
</organism>
<dbReference type="GO" id="GO:0046523">
    <property type="term" value="F:S-methyl-5-thioribose-1-phosphate isomerase activity"/>
    <property type="evidence" value="ECO:0007669"/>
    <property type="project" value="TreeGrafter"/>
</dbReference>
<evidence type="ECO:0000256" key="8">
    <source>
        <dbReference type="ARBA" id="ARBA00023242"/>
    </source>
</evidence>
<feature type="non-terminal residue" evidence="9">
    <location>
        <position position="1"/>
    </location>
</feature>
<dbReference type="Pfam" id="PF01008">
    <property type="entry name" value="IF-2B"/>
    <property type="match status" value="1"/>
</dbReference>
<proteinExistence type="inferred from homology"/>
<accession>A0AAW0W3A9</accession>
<dbReference type="NCBIfam" id="TIGR00524">
    <property type="entry name" value="eIF-2B_rel"/>
    <property type="match status" value="1"/>
</dbReference>
<keyword evidence="8" id="KW-0539">Nucleus</keyword>
<evidence type="ECO:0000256" key="1">
    <source>
        <dbReference type="ARBA" id="ARBA00004123"/>
    </source>
</evidence>
<dbReference type="Gene3D" id="3.40.50.10470">
    <property type="entry name" value="Translation initiation factor eif-2b, domain 2"/>
    <property type="match status" value="1"/>
</dbReference>
<gene>
    <name evidence="9" type="ORF">OTU49_011624</name>
</gene>
<keyword evidence="6" id="KW-0486">Methionine biosynthesis</keyword>
<keyword evidence="10" id="KW-1185">Reference proteome</keyword>
<dbReference type="AlphaFoldDB" id="A0AAW0W3A9"/>